<reference evidence="2" key="1">
    <citation type="submission" date="2016-01" db="EMBL/GenBank/DDBJ databases">
        <title>Draft genome of Chromobacterium sp. F49.</title>
        <authorList>
            <person name="Hong K.W."/>
        </authorList>
    </citation>
    <scope>NUCLEOTIDE SEQUENCE [LARGE SCALE GENOMIC DNA]</scope>
    <source>
        <strain evidence="2">M40</strain>
    </source>
</reference>
<name>A0AB34XXP6_9MICO</name>
<organism evidence="1 2">
    <name type="scientific">Brevibacterium casei</name>
    <dbReference type="NCBI Taxonomy" id="33889"/>
    <lineage>
        <taxon>Bacteria</taxon>
        <taxon>Bacillati</taxon>
        <taxon>Actinomycetota</taxon>
        <taxon>Actinomycetes</taxon>
        <taxon>Micrococcales</taxon>
        <taxon>Brevibacteriaceae</taxon>
        <taxon>Brevibacterium</taxon>
    </lineage>
</organism>
<dbReference type="Proteomes" id="UP000076612">
    <property type="component" value="Unassembled WGS sequence"/>
</dbReference>
<comment type="caution">
    <text evidence="1">The sequence shown here is derived from an EMBL/GenBank/DDBJ whole genome shotgun (WGS) entry which is preliminary data.</text>
</comment>
<evidence type="ECO:0000313" key="1">
    <source>
        <dbReference type="EMBL" id="KZE22443.1"/>
    </source>
</evidence>
<sequence length="89" mass="10928">MKRLRAVVEQFDGTIEPDIEQWCFLCVKPIWWRDWKSELCIFCEDKVTADDIRRELYEQDWRVTLYDYQIPHGITHEAKSYPTQTRQEM</sequence>
<dbReference type="EMBL" id="LQQR01000009">
    <property type="protein sequence ID" value="KZE22443.1"/>
    <property type="molecule type" value="Genomic_DNA"/>
</dbReference>
<evidence type="ECO:0000313" key="2">
    <source>
        <dbReference type="Proteomes" id="UP000076612"/>
    </source>
</evidence>
<proteinExistence type="predicted"/>
<dbReference type="RefSeq" id="WP_063249209.1">
    <property type="nucleotide sequence ID" value="NZ_LQQR01000009.1"/>
</dbReference>
<gene>
    <name evidence="1" type="ORF">AVW13_07085</name>
</gene>
<dbReference type="AlphaFoldDB" id="A0AB34XXP6"/>
<accession>A0AB34XXP6</accession>
<protein>
    <submittedName>
        <fullName evidence="1">Uncharacterized protein</fullName>
    </submittedName>
</protein>